<evidence type="ECO:0000256" key="3">
    <source>
        <dbReference type="ARBA" id="ARBA00023125"/>
    </source>
</evidence>
<dbReference type="PANTHER" id="PTHR31312:SF1">
    <property type="entry name" value="TRANSCRIPTION ACTIVATOR GLK1"/>
    <property type="match status" value="1"/>
</dbReference>
<feature type="region of interest" description="Disordered" evidence="6">
    <location>
        <begin position="234"/>
        <end position="317"/>
    </location>
</feature>
<reference evidence="7" key="1">
    <citation type="submission" date="2020-06" db="EMBL/GenBank/DDBJ databases">
        <authorList>
            <consortium name="Plant Systems Biology data submission"/>
        </authorList>
    </citation>
    <scope>NUCLEOTIDE SEQUENCE</scope>
    <source>
        <strain evidence="7">D6</strain>
    </source>
</reference>
<evidence type="ECO:0000256" key="2">
    <source>
        <dbReference type="ARBA" id="ARBA00023015"/>
    </source>
</evidence>
<dbReference type="InterPro" id="IPR006447">
    <property type="entry name" value="Myb_dom_plants"/>
</dbReference>
<evidence type="ECO:0000313" key="7">
    <source>
        <dbReference type="EMBL" id="CAB9503978.1"/>
    </source>
</evidence>
<comment type="subcellular location">
    <subcellularLocation>
        <location evidence="1">Nucleus</location>
    </subcellularLocation>
</comment>
<keyword evidence="5" id="KW-0539">Nucleus</keyword>
<evidence type="ECO:0000313" key="8">
    <source>
        <dbReference type="Proteomes" id="UP001153069"/>
    </source>
</evidence>
<dbReference type="NCBIfam" id="TIGR01557">
    <property type="entry name" value="myb_SHAQKYF"/>
    <property type="match status" value="1"/>
</dbReference>
<dbReference type="EMBL" id="CAICTM010000181">
    <property type="protein sequence ID" value="CAB9503978.1"/>
    <property type="molecule type" value="Genomic_DNA"/>
</dbReference>
<keyword evidence="3" id="KW-0238">DNA-binding</keyword>
<feature type="compositionally biased region" description="Polar residues" evidence="6">
    <location>
        <begin position="256"/>
        <end position="267"/>
    </location>
</feature>
<dbReference type="SUPFAM" id="SSF46689">
    <property type="entry name" value="Homeodomain-like"/>
    <property type="match status" value="1"/>
</dbReference>
<sequence length="404" mass="43084">MSEYNMGTGKRKRDELNAAQFPPSYGSASTSDASEEGDKWSEELHRSFVAAIFDAGVSQSSPSVILENMACRPDSLTSERVKSHLQKYRKNKEKSREDFLKDYDDFVRKAMTVGGTGATTTNHIIMPPSAMISTIMGEGRISGGDIAAFLTYSVMTEGQAKAAPTAGGGGSKPISSVEFSKESQDYLKIFAGTHVPFPKLTEEEKRSPLGISMVYVMGLFSSLSQYMVQERRKRSTRPFAVENPDDAPANAPPAVNHSTYPTESANVPQHQQQQPKRQRNESSNPNPAAWLVPAAAAPPPAAKQQTAPLTTTAQHVGQRGTPVVAANSGNTPHKAPAPIGFFFPVLDPESTRPNPSLQTPAPVGMPQSAPVPVVEARASGQYPPPGDGTPAASSSGPNSSYAQV</sequence>
<feature type="compositionally biased region" description="Low complexity" evidence="6">
    <location>
        <begin position="285"/>
        <end position="295"/>
    </location>
</feature>
<keyword evidence="2" id="KW-0805">Transcription regulation</keyword>
<keyword evidence="4" id="KW-0804">Transcription</keyword>
<feature type="region of interest" description="Disordered" evidence="6">
    <location>
        <begin position="1"/>
        <end position="39"/>
    </location>
</feature>
<dbReference type="GO" id="GO:0003700">
    <property type="term" value="F:DNA-binding transcription factor activity"/>
    <property type="evidence" value="ECO:0007669"/>
    <property type="project" value="InterPro"/>
</dbReference>
<evidence type="ECO:0000256" key="5">
    <source>
        <dbReference type="ARBA" id="ARBA00023242"/>
    </source>
</evidence>
<dbReference type="Proteomes" id="UP001153069">
    <property type="component" value="Unassembled WGS sequence"/>
</dbReference>
<evidence type="ECO:0000256" key="4">
    <source>
        <dbReference type="ARBA" id="ARBA00023163"/>
    </source>
</evidence>
<evidence type="ECO:0000256" key="6">
    <source>
        <dbReference type="SAM" id="MobiDB-lite"/>
    </source>
</evidence>
<dbReference type="GO" id="GO:0005634">
    <property type="term" value="C:nucleus"/>
    <property type="evidence" value="ECO:0007669"/>
    <property type="project" value="UniProtKB-SubCell"/>
</dbReference>
<keyword evidence="8" id="KW-1185">Reference proteome</keyword>
<feature type="compositionally biased region" description="Polar residues" evidence="6">
    <location>
        <begin position="391"/>
        <end position="404"/>
    </location>
</feature>
<organism evidence="7 8">
    <name type="scientific">Seminavis robusta</name>
    <dbReference type="NCBI Taxonomy" id="568900"/>
    <lineage>
        <taxon>Eukaryota</taxon>
        <taxon>Sar</taxon>
        <taxon>Stramenopiles</taxon>
        <taxon>Ochrophyta</taxon>
        <taxon>Bacillariophyta</taxon>
        <taxon>Bacillariophyceae</taxon>
        <taxon>Bacillariophycidae</taxon>
        <taxon>Naviculales</taxon>
        <taxon>Naviculaceae</taxon>
        <taxon>Seminavis</taxon>
    </lineage>
</organism>
<accession>A0A9N8H6U9</accession>
<comment type="caution">
    <text evidence="7">The sequence shown here is derived from an EMBL/GenBank/DDBJ whole genome shotgun (WGS) entry which is preliminary data.</text>
</comment>
<dbReference type="AlphaFoldDB" id="A0A9N8H6U9"/>
<dbReference type="GO" id="GO:0045893">
    <property type="term" value="P:positive regulation of DNA-templated transcription"/>
    <property type="evidence" value="ECO:0007669"/>
    <property type="project" value="InterPro"/>
</dbReference>
<name>A0A9N8H6U9_9STRA</name>
<dbReference type="Gene3D" id="1.10.10.60">
    <property type="entry name" value="Homeodomain-like"/>
    <property type="match status" value="1"/>
</dbReference>
<dbReference type="InterPro" id="IPR044825">
    <property type="entry name" value="GLK1/2-like"/>
</dbReference>
<feature type="region of interest" description="Disordered" evidence="6">
    <location>
        <begin position="339"/>
        <end position="404"/>
    </location>
</feature>
<dbReference type="InterPro" id="IPR009057">
    <property type="entry name" value="Homeodomain-like_sf"/>
</dbReference>
<protein>
    <submittedName>
        <fullName evidence="7">Transcription factor</fullName>
    </submittedName>
</protein>
<proteinExistence type="predicted"/>
<gene>
    <name evidence="7" type="ORF">SEMRO_182_G079300.1</name>
</gene>
<evidence type="ECO:0000256" key="1">
    <source>
        <dbReference type="ARBA" id="ARBA00004123"/>
    </source>
</evidence>
<dbReference type="GO" id="GO:0003677">
    <property type="term" value="F:DNA binding"/>
    <property type="evidence" value="ECO:0007669"/>
    <property type="project" value="UniProtKB-KW"/>
</dbReference>
<dbReference type="OrthoDB" id="60033at2759"/>
<feature type="compositionally biased region" description="Low complexity" evidence="6">
    <location>
        <begin position="302"/>
        <end position="314"/>
    </location>
</feature>
<dbReference type="PANTHER" id="PTHR31312">
    <property type="entry name" value="TRANSCRIPTION ACTIVATOR GLK1"/>
    <property type="match status" value="1"/>
</dbReference>